<dbReference type="EMBL" id="DVMQ01000006">
    <property type="protein sequence ID" value="HIU23688.1"/>
    <property type="molecule type" value="Genomic_DNA"/>
</dbReference>
<name>A0A9D1HXZ5_9ACTN</name>
<proteinExistence type="predicted"/>
<comment type="caution">
    <text evidence="1">The sequence shown here is derived from an EMBL/GenBank/DDBJ whole genome shotgun (WGS) entry which is preliminary data.</text>
</comment>
<evidence type="ECO:0000313" key="2">
    <source>
        <dbReference type="Proteomes" id="UP000824078"/>
    </source>
</evidence>
<dbReference type="AlphaFoldDB" id="A0A9D1HXZ5"/>
<reference evidence="1" key="2">
    <citation type="journal article" date="2021" name="PeerJ">
        <title>Extensive microbial diversity within the chicken gut microbiome revealed by metagenomics and culture.</title>
        <authorList>
            <person name="Gilroy R."/>
            <person name="Ravi A."/>
            <person name="Getino M."/>
            <person name="Pursley I."/>
            <person name="Horton D.L."/>
            <person name="Alikhan N.F."/>
            <person name="Baker D."/>
            <person name="Gharbi K."/>
            <person name="Hall N."/>
            <person name="Watson M."/>
            <person name="Adriaenssens E.M."/>
            <person name="Foster-Nyarko E."/>
            <person name="Jarju S."/>
            <person name="Secka A."/>
            <person name="Antonio M."/>
            <person name="Oren A."/>
            <person name="Chaudhuri R.R."/>
            <person name="La Ragione R."/>
            <person name="Hildebrand F."/>
            <person name="Pallen M.J."/>
        </authorList>
    </citation>
    <scope>NUCLEOTIDE SEQUENCE</scope>
    <source>
        <strain evidence="1">ChiHjej12B11-29160</strain>
    </source>
</reference>
<dbReference type="Proteomes" id="UP000824078">
    <property type="component" value="Unassembled WGS sequence"/>
</dbReference>
<organism evidence="1 2">
    <name type="scientific">Candidatus Coprovicinus avistercoris</name>
    <dbReference type="NCBI Taxonomy" id="2840754"/>
    <lineage>
        <taxon>Bacteria</taxon>
        <taxon>Bacillati</taxon>
        <taxon>Actinomycetota</taxon>
        <taxon>Coriobacteriia</taxon>
        <taxon>Coriobacteriales</taxon>
        <taxon>Coriobacteriaceae</taxon>
        <taxon>Coriobacteriaceae incertae sedis</taxon>
        <taxon>Candidatus Coprovicinus</taxon>
    </lineage>
</organism>
<reference evidence="1" key="1">
    <citation type="submission" date="2020-10" db="EMBL/GenBank/DDBJ databases">
        <authorList>
            <person name="Gilroy R."/>
        </authorList>
    </citation>
    <scope>NUCLEOTIDE SEQUENCE</scope>
    <source>
        <strain evidence="1">ChiHjej12B11-29160</strain>
    </source>
</reference>
<evidence type="ECO:0000313" key="1">
    <source>
        <dbReference type="EMBL" id="HIU23688.1"/>
    </source>
</evidence>
<sequence>MADFKVVKSEFNDALNTAAKAKESFSMAVVRTAAVNKKFQFSALGLWAATEAATAGALETDLRTMEAALDTLVTNLDDAGTEIEGTLTSSRDDIFSAVSASAAVPGTLRFTDGESAKTATTTAKTSNESVKTTADSIKDDCGKLENSGAIVAALDALSSECTTVDSKLSDLETALTTHRSNVDTFDGEYAGKLDAAKFITDAMVTKAQEATRANIGEGNFAQTSKNILKVGKNYLTLAGEIFKGEKLFDWAKKGGKGWRETFLKKLSEGTWGISSLGKRIKQFKNGEIDSIEMVFGQIQSNITDIKNMKGLGKRAVNDLKVIKSLKKTAAPNNIHMQCSEIIRTSKEVPHTKFGSGLKSIGRTVGYVGDVIDVIDTVGNAGKAFSETQGNFWNKAGAAAGQVVKGAAKIGVGKVIGAAVGACFGGPVGAVVGMAVGTALGTVADAAIDGFFGLFGVKSY</sequence>
<protein>
    <submittedName>
        <fullName evidence="1">Uncharacterized protein</fullName>
    </submittedName>
</protein>
<accession>A0A9D1HXZ5</accession>
<gene>
    <name evidence="1" type="ORF">IAD17_02035</name>
</gene>